<evidence type="ECO:0000256" key="3">
    <source>
        <dbReference type="ARBA" id="ARBA00022692"/>
    </source>
</evidence>
<dbReference type="PANTHER" id="PTHR22911">
    <property type="entry name" value="ACYL-MALONYL CONDENSING ENZYME-RELATED"/>
    <property type="match status" value="1"/>
</dbReference>
<dbReference type="Pfam" id="PF00892">
    <property type="entry name" value="EamA"/>
    <property type="match status" value="2"/>
</dbReference>
<reference evidence="9" key="1">
    <citation type="submission" date="2015-05" db="EMBL/GenBank/DDBJ databases">
        <authorList>
            <person name="Rodrigo-Torres Lidia"/>
            <person name="Arahal R.David."/>
        </authorList>
    </citation>
    <scope>NUCLEOTIDE SEQUENCE [LARGE SCALE GENOMIC DNA]</scope>
    <source>
        <strain evidence="9">CECT 7321</strain>
    </source>
</reference>
<evidence type="ECO:0000313" key="9">
    <source>
        <dbReference type="Proteomes" id="UP000043764"/>
    </source>
</evidence>
<feature type="transmembrane region" description="Helical" evidence="6">
    <location>
        <begin position="38"/>
        <end position="60"/>
    </location>
</feature>
<dbReference type="STRING" id="481446.NIT7645_02000"/>
<keyword evidence="5 6" id="KW-0472">Membrane</keyword>
<feature type="transmembrane region" description="Helical" evidence="6">
    <location>
        <begin position="12"/>
        <end position="32"/>
    </location>
</feature>
<name>A0A0H5D1B4_9RHOB</name>
<feature type="transmembrane region" description="Helical" evidence="6">
    <location>
        <begin position="130"/>
        <end position="147"/>
    </location>
</feature>
<comment type="subcellular location">
    <subcellularLocation>
        <location evidence="1">Membrane</location>
        <topology evidence="1">Multi-pass membrane protein</topology>
    </subcellularLocation>
</comment>
<feature type="transmembrane region" description="Helical" evidence="6">
    <location>
        <begin position="266"/>
        <end position="284"/>
    </location>
</feature>
<evidence type="ECO:0000256" key="6">
    <source>
        <dbReference type="SAM" id="Phobius"/>
    </source>
</evidence>
<feature type="transmembrane region" description="Helical" evidence="6">
    <location>
        <begin position="207"/>
        <end position="228"/>
    </location>
</feature>
<gene>
    <name evidence="8" type="ORF">NIT7321_01789</name>
</gene>
<protein>
    <submittedName>
        <fullName evidence="8">Carboxylate/amino acid/amine transporter</fullName>
    </submittedName>
</protein>
<dbReference type="EMBL" id="CVRL01000021">
    <property type="protein sequence ID" value="CRL10941.1"/>
    <property type="molecule type" value="Genomic_DNA"/>
</dbReference>
<sequence length="295" mass="31235">MISALTANQKGALLMMGSMAGFTLNDGFIKLLGQNLPLSQILTLRGLLVSVLIFGLARALGALRLNLSRRDWGLVIGRSVAEAVTTYFFLSALMVMPIANITAILQMLPLTVTLAAVLVFGETVGWRRSLAIAAGFLGMLLIVRPGPNGFDSGTGYAIAAVACITARDLFTRRLSAEVPSMTVSLVAALSVTAFGALWGLGEDWQPISYDAGAMLLGASGMIFVGYLFSVMAMRVGDVSAVAPFRYTGLLWALLLGWAIFDSWPDALTLVGAAIVVAAGVFSLMREAPRRISEPE</sequence>
<keyword evidence="9" id="KW-1185">Reference proteome</keyword>
<dbReference type="RefSeq" id="WP_008560495.1">
    <property type="nucleotide sequence ID" value="NZ_CVRL01000021.1"/>
</dbReference>
<feature type="transmembrane region" description="Helical" evidence="6">
    <location>
        <begin position="153"/>
        <end position="170"/>
    </location>
</feature>
<feature type="domain" description="EamA" evidence="7">
    <location>
        <begin position="10"/>
        <end position="143"/>
    </location>
</feature>
<dbReference type="InterPro" id="IPR037185">
    <property type="entry name" value="EmrE-like"/>
</dbReference>
<proteinExistence type="inferred from homology"/>
<keyword evidence="4 6" id="KW-1133">Transmembrane helix</keyword>
<evidence type="ECO:0000256" key="5">
    <source>
        <dbReference type="ARBA" id="ARBA00023136"/>
    </source>
</evidence>
<dbReference type="AlphaFoldDB" id="A0A0H5D1B4"/>
<dbReference type="Proteomes" id="UP000043764">
    <property type="component" value="Unassembled WGS sequence"/>
</dbReference>
<dbReference type="GO" id="GO:0016020">
    <property type="term" value="C:membrane"/>
    <property type="evidence" value="ECO:0007669"/>
    <property type="project" value="UniProtKB-SubCell"/>
</dbReference>
<feature type="transmembrane region" description="Helical" evidence="6">
    <location>
        <begin position="240"/>
        <end position="260"/>
    </location>
</feature>
<feature type="transmembrane region" description="Helical" evidence="6">
    <location>
        <begin position="101"/>
        <end position="121"/>
    </location>
</feature>
<feature type="transmembrane region" description="Helical" evidence="6">
    <location>
        <begin position="182"/>
        <end position="201"/>
    </location>
</feature>
<evidence type="ECO:0000313" key="8">
    <source>
        <dbReference type="EMBL" id="CRL10941.1"/>
    </source>
</evidence>
<feature type="domain" description="EamA" evidence="7">
    <location>
        <begin position="153"/>
        <end position="281"/>
    </location>
</feature>
<accession>A0A0H5D1B4</accession>
<evidence type="ECO:0000259" key="7">
    <source>
        <dbReference type="Pfam" id="PF00892"/>
    </source>
</evidence>
<organism evidence="8 9">
    <name type="scientific">Phaeobacter italicus</name>
    <dbReference type="NCBI Taxonomy" id="481446"/>
    <lineage>
        <taxon>Bacteria</taxon>
        <taxon>Pseudomonadati</taxon>
        <taxon>Pseudomonadota</taxon>
        <taxon>Alphaproteobacteria</taxon>
        <taxon>Rhodobacterales</taxon>
        <taxon>Roseobacteraceae</taxon>
        <taxon>Phaeobacter</taxon>
    </lineage>
</organism>
<evidence type="ECO:0000256" key="2">
    <source>
        <dbReference type="ARBA" id="ARBA00009853"/>
    </source>
</evidence>
<feature type="transmembrane region" description="Helical" evidence="6">
    <location>
        <begin position="72"/>
        <end position="95"/>
    </location>
</feature>
<keyword evidence="3 6" id="KW-0812">Transmembrane</keyword>
<dbReference type="InterPro" id="IPR000620">
    <property type="entry name" value="EamA_dom"/>
</dbReference>
<evidence type="ECO:0000256" key="1">
    <source>
        <dbReference type="ARBA" id="ARBA00004141"/>
    </source>
</evidence>
<dbReference type="SUPFAM" id="SSF103481">
    <property type="entry name" value="Multidrug resistance efflux transporter EmrE"/>
    <property type="match status" value="2"/>
</dbReference>
<comment type="similarity">
    <text evidence="2">Belongs to the drug/metabolite transporter (DMT) superfamily. 10 TMS drug/metabolite exporter (DME) (TC 2.A.7.3) family.</text>
</comment>
<dbReference type="PANTHER" id="PTHR22911:SF6">
    <property type="entry name" value="SOLUTE CARRIER FAMILY 35 MEMBER G1"/>
    <property type="match status" value="1"/>
</dbReference>
<evidence type="ECO:0000256" key="4">
    <source>
        <dbReference type="ARBA" id="ARBA00022989"/>
    </source>
</evidence>